<dbReference type="Gene3D" id="3.10.20.770">
    <property type="match status" value="1"/>
</dbReference>
<sequence length="325" mass="36736">MQQLQALGEFHGNFGASQPSSSSIPPHRRHTSIVVTPVSALVLYYTSSDGTTDYELLNESQFMFHTGFHQQLAEGSLTSPEDPGSAASLEARIGTRLPERELRVLYRISTLTGVVLEEDVMAVGADTSSLTVVPNCEQTELHYARRCLHSYMMEVVRERNEMEYSSCRDISSREASMQLSLMTPADNTLPITFHYQTVFSLVKRLSIHMYADKALSGLFPCLVALGLVRDKMEEYTLQVSGEESYIYGQTELIAFRHIRKCIVKSEPIHLSVTEKKPIEIERPHHFSIMPLDPYSTVPMKHYELSSLSPISLEGVWSSWEIERKL</sequence>
<proteinExistence type="predicted"/>
<protein>
    <recommendedName>
        <fullName evidence="1">PI3K-RBD domain-containing protein</fullName>
    </recommendedName>
</protein>
<dbReference type="InterPro" id="IPR029071">
    <property type="entry name" value="Ubiquitin-like_domsf"/>
</dbReference>
<reference evidence="2" key="1">
    <citation type="submission" date="2023-03" db="EMBL/GenBank/DDBJ databases">
        <authorList>
            <person name="Steffen K."/>
            <person name="Cardenas P."/>
        </authorList>
    </citation>
    <scope>NUCLEOTIDE SEQUENCE</scope>
</reference>
<feature type="domain" description="PI3K-RBD" evidence="1">
    <location>
        <begin position="186"/>
        <end position="274"/>
    </location>
</feature>
<dbReference type="PROSITE" id="PS51546">
    <property type="entry name" value="PI3K_RBD"/>
    <property type="match status" value="1"/>
</dbReference>
<name>A0AA35W650_GEOBA</name>
<evidence type="ECO:0000259" key="1">
    <source>
        <dbReference type="PROSITE" id="PS51546"/>
    </source>
</evidence>
<evidence type="ECO:0000313" key="2">
    <source>
        <dbReference type="EMBL" id="CAI8008754.1"/>
    </source>
</evidence>
<accession>A0AA35W650</accession>
<gene>
    <name evidence="2" type="ORF">GBAR_LOCUS5964</name>
</gene>
<dbReference type="InterPro" id="IPR000341">
    <property type="entry name" value="PI3K_Ras-bd_dom"/>
</dbReference>
<organism evidence="2 3">
    <name type="scientific">Geodia barretti</name>
    <name type="common">Barrett's horny sponge</name>
    <dbReference type="NCBI Taxonomy" id="519541"/>
    <lineage>
        <taxon>Eukaryota</taxon>
        <taxon>Metazoa</taxon>
        <taxon>Porifera</taxon>
        <taxon>Demospongiae</taxon>
        <taxon>Heteroscleromorpha</taxon>
        <taxon>Tetractinellida</taxon>
        <taxon>Astrophorina</taxon>
        <taxon>Geodiidae</taxon>
        <taxon>Geodia</taxon>
    </lineage>
</organism>
<evidence type="ECO:0000313" key="3">
    <source>
        <dbReference type="Proteomes" id="UP001174909"/>
    </source>
</evidence>
<dbReference type="EMBL" id="CASHTH010000891">
    <property type="protein sequence ID" value="CAI8008754.1"/>
    <property type="molecule type" value="Genomic_DNA"/>
</dbReference>
<dbReference type="AlphaFoldDB" id="A0AA35W650"/>
<feature type="non-terminal residue" evidence="2">
    <location>
        <position position="1"/>
    </location>
</feature>
<dbReference type="Pfam" id="PF00794">
    <property type="entry name" value="PI3K_rbd"/>
    <property type="match status" value="1"/>
</dbReference>
<dbReference type="Proteomes" id="UP001174909">
    <property type="component" value="Unassembled WGS sequence"/>
</dbReference>
<comment type="caution">
    <text evidence="2">The sequence shown here is derived from an EMBL/GenBank/DDBJ whole genome shotgun (WGS) entry which is preliminary data.</text>
</comment>
<keyword evidence="3" id="KW-1185">Reference proteome</keyword>
<dbReference type="SUPFAM" id="SSF54236">
    <property type="entry name" value="Ubiquitin-like"/>
    <property type="match status" value="1"/>
</dbReference>